<proteinExistence type="predicted"/>
<organism evidence="1 2">
    <name type="scientific">Pseudooceanicola antarcticus</name>
    <dbReference type="NCBI Taxonomy" id="1247613"/>
    <lineage>
        <taxon>Bacteria</taxon>
        <taxon>Pseudomonadati</taxon>
        <taxon>Pseudomonadota</taxon>
        <taxon>Alphaproteobacteria</taxon>
        <taxon>Rhodobacterales</taxon>
        <taxon>Paracoccaceae</taxon>
        <taxon>Pseudooceanicola</taxon>
    </lineage>
</organism>
<dbReference type="AlphaFoldDB" id="A0A285IZ57"/>
<evidence type="ECO:0000313" key="2">
    <source>
        <dbReference type="Proteomes" id="UP000231655"/>
    </source>
</evidence>
<accession>A0A285IZ57</accession>
<dbReference type="Proteomes" id="UP000231655">
    <property type="component" value="Unassembled WGS sequence"/>
</dbReference>
<protein>
    <submittedName>
        <fullName evidence="1">Uncharacterized protein</fullName>
    </submittedName>
</protein>
<evidence type="ECO:0000313" key="1">
    <source>
        <dbReference type="EMBL" id="SNY52937.1"/>
    </source>
</evidence>
<reference evidence="1 2" key="1">
    <citation type="submission" date="2017-09" db="EMBL/GenBank/DDBJ databases">
        <authorList>
            <person name="Ehlers B."/>
            <person name="Leendertz F.H."/>
        </authorList>
    </citation>
    <scope>NUCLEOTIDE SEQUENCE [LARGE SCALE GENOMIC DNA]</scope>
    <source>
        <strain evidence="1 2">CGMCC 1.12662</strain>
    </source>
</reference>
<gene>
    <name evidence="1" type="ORF">SAMN06297129_2446</name>
</gene>
<name>A0A285IZ57_9RHOB</name>
<dbReference type="EMBL" id="OBEA01000004">
    <property type="protein sequence ID" value="SNY52937.1"/>
    <property type="molecule type" value="Genomic_DNA"/>
</dbReference>
<sequence length="62" mass="6418">MSAAGPMPSLGLSLSSGPAISDAQSGGNSVTFAPFFQEQNRSLAQQVLPWAIVGGALWLLMR</sequence>